<evidence type="ECO:0000256" key="3">
    <source>
        <dbReference type="ARBA" id="ARBA00022989"/>
    </source>
</evidence>
<keyword evidence="2 5" id="KW-0812">Transmembrane</keyword>
<dbReference type="PANTHER" id="PTHR42770:SF7">
    <property type="entry name" value="MEMBRANE PROTEIN"/>
    <property type="match status" value="1"/>
</dbReference>
<evidence type="ECO:0000256" key="2">
    <source>
        <dbReference type="ARBA" id="ARBA00022692"/>
    </source>
</evidence>
<accession>A0A650CL29</accession>
<proteinExistence type="predicted"/>
<dbReference type="PANTHER" id="PTHR42770">
    <property type="entry name" value="AMINO ACID TRANSPORTER-RELATED"/>
    <property type="match status" value="1"/>
</dbReference>
<dbReference type="EMBL" id="CP045484">
    <property type="protein sequence ID" value="QGR18433.1"/>
    <property type="molecule type" value="Genomic_DNA"/>
</dbReference>
<feature type="transmembrane region" description="Helical" evidence="5">
    <location>
        <begin position="289"/>
        <end position="307"/>
    </location>
</feature>
<feature type="transmembrane region" description="Helical" evidence="5">
    <location>
        <begin position="502"/>
        <end position="520"/>
    </location>
</feature>
<dbReference type="Proteomes" id="UP000427373">
    <property type="component" value="Chromosome"/>
</dbReference>
<dbReference type="OrthoDB" id="41793at2157"/>
<organism evidence="6 7">
    <name type="scientific">Sulfurisphaera ohwakuensis</name>
    <dbReference type="NCBI Taxonomy" id="69656"/>
    <lineage>
        <taxon>Archaea</taxon>
        <taxon>Thermoproteota</taxon>
        <taxon>Thermoprotei</taxon>
        <taxon>Sulfolobales</taxon>
        <taxon>Sulfolobaceae</taxon>
        <taxon>Sulfurisphaera</taxon>
    </lineage>
</organism>
<reference evidence="6 7" key="1">
    <citation type="submission" date="2019-10" db="EMBL/GenBank/DDBJ databases">
        <title>Genome Sequences from Six Type Strain Members of the Archaeal Family Sulfolobaceae: Acidianus ambivalens, Acidianus infernus, Metallosphaera prunae, Stygiolobus azoricus, Sulfolobus metallicus, and Sulfurisphaera ohwakuensis.</title>
        <authorList>
            <person name="Counts J.A."/>
            <person name="Kelly R.M."/>
        </authorList>
    </citation>
    <scope>NUCLEOTIDE SEQUENCE [LARGE SCALE GENOMIC DNA]</scope>
    <source>
        <strain evidence="6 7">TA-1</strain>
    </source>
</reference>
<dbReference type="GO" id="GO:0016020">
    <property type="term" value="C:membrane"/>
    <property type="evidence" value="ECO:0007669"/>
    <property type="project" value="UniProtKB-SubCell"/>
</dbReference>
<feature type="transmembrane region" description="Helical" evidence="5">
    <location>
        <begin position="436"/>
        <end position="455"/>
    </location>
</feature>
<dbReference type="AlphaFoldDB" id="A0A650CL29"/>
<evidence type="ECO:0000256" key="5">
    <source>
        <dbReference type="SAM" id="Phobius"/>
    </source>
</evidence>
<dbReference type="InterPro" id="IPR050367">
    <property type="entry name" value="APC_superfamily"/>
</dbReference>
<keyword evidence="3 5" id="KW-1133">Transmembrane helix</keyword>
<evidence type="ECO:0000256" key="1">
    <source>
        <dbReference type="ARBA" id="ARBA00004141"/>
    </source>
</evidence>
<keyword evidence="7" id="KW-1185">Reference proteome</keyword>
<sequence length="542" mass="58760">MKNQFIFIRDLNLYLLMAVDKKSDKKEVKSLLFARESSGLVREINWLTAMFISMGFIAFYVLPISYLTGLSVSPNGLIVLGALLSWIVLLPHSYLWTKISEKYQRSAADYVFASRVLPPAIGVGVGLVFGISQMIFDAAIVYDGVGQLQTGFSALAVNFGNPYASIASTLSNPYVILLVGALTFSTVIAINIFLPKYTNHIMGGVTVIAIITFILTGALMHFVTPSAINSAGFNYSSVVSSASKAVPLFANPILATLGLMVFTASFLPFVNGATSVAGEVRGGSRSFKLGVFGALVVSGLLITYFIASSVSSLQPAFFIGAGVLSSTSSSYSALLNPIFDTVVAFKSLPLDLFLVIGSYFWYLAIMFAVALFVSRYFMAIAFDKAMPTIVSYVSERFHSPVVAHLIDEVITIGSLVAITVTPLSAVFFYGMDTADAMALLFGFIIVIIASIVANIKGNGMELGNRGLMLVISAIDLVVMSLYGYIWFGNSTVYLGIVMNPETWTIIASPFIAGIVIYYVMRWYRLRKEGIDIKYTFTEIPPE</sequence>
<feature type="transmembrane region" description="Helical" evidence="5">
    <location>
        <begin position="44"/>
        <end position="64"/>
    </location>
</feature>
<keyword evidence="4 5" id="KW-0472">Membrane</keyword>
<comment type="subcellular location">
    <subcellularLocation>
        <location evidence="1">Membrane</location>
        <topology evidence="1">Multi-pass membrane protein</topology>
    </subcellularLocation>
</comment>
<evidence type="ECO:0000313" key="7">
    <source>
        <dbReference type="Proteomes" id="UP000427373"/>
    </source>
</evidence>
<feature type="transmembrane region" description="Helical" evidence="5">
    <location>
        <begin position="201"/>
        <end position="228"/>
    </location>
</feature>
<feature type="transmembrane region" description="Helical" evidence="5">
    <location>
        <begin position="174"/>
        <end position="194"/>
    </location>
</feature>
<name>A0A650CL29_SULOH</name>
<gene>
    <name evidence="6" type="ORF">D1869_05825</name>
</gene>
<dbReference type="Gene3D" id="1.20.1740.10">
    <property type="entry name" value="Amino acid/polyamine transporter I"/>
    <property type="match status" value="1"/>
</dbReference>
<protein>
    <submittedName>
        <fullName evidence="6">APC family permease</fullName>
    </submittedName>
</protein>
<feature type="transmembrane region" description="Helical" evidence="5">
    <location>
        <begin position="409"/>
        <end position="430"/>
    </location>
</feature>
<evidence type="ECO:0000313" key="6">
    <source>
        <dbReference type="EMBL" id="QGR18433.1"/>
    </source>
</evidence>
<dbReference type="PIRSF" id="PIRSF006060">
    <property type="entry name" value="AA_transporter"/>
    <property type="match status" value="1"/>
</dbReference>
<feature type="transmembrane region" description="Helical" evidence="5">
    <location>
        <begin position="359"/>
        <end position="378"/>
    </location>
</feature>
<feature type="transmembrane region" description="Helical" evidence="5">
    <location>
        <begin position="467"/>
        <end position="487"/>
    </location>
</feature>
<feature type="transmembrane region" description="Helical" evidence="5">
    <location>
        <begin position="76"/>
        <end position="95"/>
    </location>
</feature>
<dbReference type="KEGG" id="soh:D1869_05825"/>
<feature type="transmembrane region" description="Helical" evidence="5">
    <location>
        <begin position="248"/>
        <end position="269"/>
    </location>
</feature>
<evidence type="ECO:0000256" key="4">
    <source>
        <dbReference type="ARBA" id="ARBA00023136"/>
    </source>
</evidence>
<feature type="transmembrane region" description="Helical" evidence="5">
    <location>
        <begin position="116"/>
        <end position="136"/>
    </location>
</feature>